<evidence type="ECO:0008006" key="2">
    <source>
        <dbReference type="Google" id="ProtNLM"/>
    </source>
</evidence>
<gene>
    <name evidence="1" type="ORF">S01H1_40292</name>
</gene>
<comment type="caution">
    <text evidence="1">The sequence shown here is derived from an EMBL/GenBank/DDBJ whole genome shotgun (WGS) entry which is preliminary data.</text>
</comment>
<dbReference type="EMBL" id="BARS01025503">
    <property type="protein sequence ID" value="GAG04883.1"/>
    <property type="molecule type" value="Genomic_DNA"/>
</dbReference>
<feature type="non-terminal residue" evidence="1">
    <location>
        <position position="267"/>
    </location>
</feature>
<protein>
    <recommendedName>
        <fullName evidence="2">Hydrazine synthase alpha subunit middle domain-containing protein</fullName>
    </recommendedName>
</protein>
<sequence length="267" mass="30779">ARCESNGENIYLVSRNNETDWVPALLNDGRVIYSRWEYHDKALWRIQSLWTVNQDGTGIATFWGNQSVWPDHLAEPRPIPNSPRVMFTGLAHHNFFDGSIGILDPRKGFNFPKGLTKVTCETPWPECPAPPMDRQESPDYHASGKFTAYKSPYPLSEQDFLVSAHSRKKFRLYLMDVHGNRELIYEGAHHIWYPVPVKPRKRPPTHTDRVAWPGTGKDRKTPEPGILFSLDVYQGVPDLPRGKAKYLRVIQMDARTYSSWTRDARFS</sequence>
<name>X0UX49_9ZZZZ</name>
<organism evidence="1">
    <name type="scientific">marine sediment metagenome</name>
    <dbReference type="NCBI Taxonomy" id="412755"/>
    <lineage>
        <taxon>unclassified sequences</taxon>
        <taxon>metagenomes</taxon>
        <taxon>ecological metagenomes</taxon>
    </lineage>
</organism>
<proteinExistence type="predicted"/>
<reference evidence="1" key="1">
    <citation type="journal article" date="2014" name="Front. Microbiol.">
        <title>High frequency of phylogenetically diverse reductive dehalogenase-homologous genes in deep subseafloor sedimentary metagenomes.</title>
        <authorList>
            <person name="Kawai M."/>
            <person name="Futagami T."/>
            <person name="Toyoda A."/>
            <person name="Takaki Y."/>
            <person name="Nishi S."/>
            <person name="Hori S."/>
            <person name="Arai W."/>
            <person name="Tsubouchi T."/>
            <person name="Morono Y."/>
            <person name="Uchiyama I."/>
            <person name="Ito T."/>
            <person name="Fujiyama A."/>
            <person name="Inagaki F."/>
            <person name="Takami H."/>
        </authorList>
    </citation>
    <scope>NUCLEOTIDE SEQUENCE</scope>
    <source>
        <strain evidence="1">Expedition CK06-06</strain>
    </source>
</reference>
<accession>X0UX49</accession>
<evidence type="ECO:0000313" key="1">
    <source>
        <dbReference type="EMBL" id="GAG04883.1"/>
    </source>
</evidence>
<dbReference type="AlphaFoldDB" id="X0UX49"/>
<feature type="non-terminal residue" evidence="1">
    <location>
        <position position="1"/>
    </location>
</feature>